<sequence length="222" mass="25268">MFVTIPILRYLAFNLGLISLRNTFTAAQSSDFSPPYILRVLSQNETINGQILIRGLGVNIDTTLTPQQAIDSAYTIYPTSSRDPFTTSVELFELQYHSDRNSSELVLIYSYKPPTANGSPLYALNLDTGPGVTHVWPAATTVVRWGWWTFVKDEEGKVFLKENISDEWQWIAWKYMQGRWSLGRWNGTTPDGWSQDIYDKLTDHVDVKLEVVPLKDLKGDTI</sequence>
<dbReference type="AlphaFoldDB" id="A0A6A5ZFN1"/>
<name>A0A6A5ZFN1_9PLEO</name>
<evidence type="ECO:0000313" key="3">
    <source>
        <dbReference type="Proteomes" id="UP000799770"/>
    </source>
</evidence>
<evidence type="ECO:0000313" key="2">
    <source>
        <dbReference type="EMBL" id="KAF2117537.1"/>
    </source>
</evidence>
<feature type="signal peptide" evidence="1">
    <location>
        <begin position="1"/>
        <end position="27"/>
    </location>
</feature>
<protein>
    <submittedName>
        <fullName evidence="2">Uncharacterized protein</fullName>
    </submittedName>
</protein>
<accession>A0A6A5ZFN1</accession>
<proteinExistence type="predicted"/>
<dbReference type="EMBL" id="ML977318">
    <property type="protein sequence ID" value="KAF2117537.1"/>
    <property type="molecule type" value="Genomic_DNA"/>
</dbReference>
<reference evidence="2" key="1">
    <citation type="journal article" date="2020" name="Stud. Mycol.">
        <title>101 Dothideomycetes genomes: a test case for predicting lifestyles and emergence of pathogens.</title>
        <authorList>
            <person name="Haridas S."/>
            <person name="Albert R."/>
            <person name="Binder M."/>
            <person name="Bloem J."/>
            <person name="Labutti K."/>
            <person name="Salamov A."/>
            <person name="Andreopoulos B."/>
            <person name="Baker S."/>
            <person name="Barry K."/>
            <person name="Bills G."/>
            <person name="Bluhm B."/>
            <person name="Cannon C."/>
            <person name="Castanera R."/>
            <person name="Culley D."/>
            <person name="Daum C."/>
            <person name="Ezra D."/>
            <person name="Gonzalez J."/>
            <person name="Henrissat B."/>
            <person name="Kuo A."/>
            <person name="Liang C."/>
            <person name="Lipzen A."/>
            <person name="Lutzoni F."/>
            <person name="Magnuson J."/>
            <person name="Mondo S."/>
            <person name="Nolan M."/>
            <person name="Ohm R."/>
            <person name="Pangilinan J."/>
            <person name="Park H.-J."/>
            <person name="Ramirez L."/>
            <person name="Alfaro M."/>
            <person name="Sun H."/>
            <person name="Tritt A."/>
            <person name="Yoshinaga Y."/>
            <person name="Zwiers L.-H."/>
            <person name="Turgeon B."/>
            <person name="Goodwin S."/>
            <person name="Spatafora J."/>
            <person name="Crous P."/>
            <person name="Grigoriev I."/>
        </authorList>
    </citation>
    <scope>NUCLEOTIDE SEQUENCE</scope>
    <source>
        <strain evidence="2">CBS 627.86</strain>
    </source>
</reference>
<dbReference type="Proteomes" id="UP000799770">
    <property type="component" value="Unassembled WGS sequence"/>
</dbReference>
<feature type="chain" id="PRO_5025672154" evidence="1">
    <location>
        <begin position="28"/>
        <end position="222"/>
    </location>
</feature>
<gene>
    <name evidence="2" type="ORF">BDV96DRAFT_394522</name>
</gene>
<keyword evidence="3" id="KW-1185">Reference proteome</keyword>
<dbReference type="OrthoDB" id="3789378at2759"/>
<organism evidence="2 3">
    <name type="scientific">Lophiotrema nucula</name>
    <dbReference type="NCBI Taxonomy" id="690887"/>
    <lineage>
        <taxon>Eukaryota</taxon>
        <taxon>Fungi</taxon>
        <taxon>Dikarya</taxon>
        <taxon>Ascomycota</taxon>
        <taxon>Pezizomycotina</taxon>
        <taxon>Dothideomycetes</taxon>
        <taxon>Pleosporomycetidae</taxon>
        <taxon>Pleosporales</taxon>
        <taxon>Lophiotremataceae</taxon>
        <taxon>Lophiotrema</taxon>
    </lineage>
</organism>
<keyword evidence="1" id="KW-0732">Signal</keyword>
<evidence type="ECO:0000256" key="1">
    <source>
        <dbReference type="SAM" id="SignalP"/>
    </source>
</evidence>